<evidence type="ECO:0000313" key="3">
    <source>
        <dbReference type="Proteomes" id="UP000595140"/>
    </source>
</evidence>
<feature type="region of interest" description="Disordered" evidence="1">
    <location>
        <begin position="50"/>
        <end position="176"/>
    </location>
</feature>
<organism evidence="2 3">
    <name type="scientific">Cuscuta campestris</name>
    <dbReference type="NCBI Taxonomy" id="132261"/>
    <lineage>
        <taxon>Eukaryota</taxon>
        <taxon>Viridiplantae</taxon>
        <taxon>Streptophyta</taxon>
        <taxon>Embryophyta</taxon>
        <taxon>Tracheophyta</taxon>
        <taxon>Spermatophyta</taxon>
        <taxon>Magnoliopsida</taxon>
        <taxon>eudicotyledons</taxon>
        <taxon>Gunneridae</taxon>
        <taxon>Pentapetalae</taxon>
        <taxon>asterids</taxon>
        <taxon>lamiids</taxon>
        <taxon>Solanales</taxon>
        <taxon>Convolvulaceae</taxon>
        <taxon>Cuscuteae</taxon>
        <taxon>Cuscuta</taxon>
        <taxon>Cuscuta subgen. Grammica</taxon>
        <taxon>Cuscuta sect. Cleistogrammica</taxon>
    </lineage>
</organism>
<gene>
    <name evidence="2" type="ORF">CCAM_LOCUS5447</name>
</gene>
<dbReference type="EMBL" id="OOIL02000314">
    <property type="protein sequence ID" value="VFQ63671.1"/>
    <property type="molecule type" value="Genomic_DNA"/>
</dbReference>
<evidence type="ECO:0000313" key="2">
    <source>
        <dbReference type="EMBL" id="VFQ63671.1"/>
    </source>
</evidence>
<accession>A0A484KCL4</accession>
<dbReference type="Proteomes" id="UP000595140">
    <property type="component" value="Unassembled WGS sequence"/>
</dbReference>
<keyword evidence="3" id="KW-1185">Reference proteome</keyword>
<dbReference type="AlphaFoldDB" id="A0A484KCL4"/>
<name>A0A484KCL4_9ASTE</name>
<sequence>GPCDKELQISVLFQEQDRWKIPLLWKMVYQEVLQEIRQENHILSLHRQVQPPSSRLQRRRVAAPPRRAPDVASTAGVLPLRRAQRRQSPPAAVAELPAVVSPSPAVRRQSLPSAADDGSPRHSTGRRLHCRRPSPPSIAAPPVAAHRRRAAATPLSPASVTVAASSRYPELISPAD</sequence>
<protein>
    <submittedName>
        <fullName evidence="2">Uncharacterized protein</fullName>
    </submittedName>
</protein>
<feature type="compositionally biased region" description="Basic residues" evidence="1">
    <location>
        <begin position="123"/>
        <end position="132"/>
    </location>
</feature>
<proteinExistence type="predicted"/>
<feature type="compositionally biased region" description="Low complexity" evidence="1">
    <location>
        <begin position="86"/>
        <end position="106"/>
    </location>
</feature>
<feature type="non-terminal residue" evidence="2">
    <location>
        <position position="1"/>
    </location>
</feature>
<evidence type="ECO:0000256" key="1">
    <source>
        <dbReference type="SAM" id="MobiDB-lite"/>
    </source>
</evidence>
<reference evidence="2 3" key="1">
    <citation type="submission" date="2018-04" db="EMBL/GenBank/DDBJ databases">
        <authorList>
            <person name="Vogel A."/>
        </authorList>
    </citation>
    <scope>NUCLEOTIDE SEQUENCE [LARGE SCALE GENOMIC DNA]</scope>
</reference>